<organism evidence="1 2">
    <name type="scientific">Ensete ventricosum</name>
    <name type="common">Abyssinian banana</name>
    <name type="synonym">Musa ensete</name>
    <dbReference type="NCBI Taxonomy" id="4639"/>
    <lineage>
        <taxon>Eukaryota</taxon>
        <taxon>Viridiplantae</taxon>
        <taxon>Streptophyta</taxon>
        <taxon>Embryophyta</taxon>
        <taxon>Tracheophyta</taxon>
        <taxon>Spermatophyta</taxon>
        <taxon>Magnoliopsida</taxon>
        <taxon>Liliopsida</taxon>
        <taxon>Zingiberales</taxon>
        <taxon>Musaceae</taxon>
        <taxon>Ensete</taxon>
    </lineage>
</organism>
<reference evidence="1 2" key="1">
    <citation type="submission" date="2022-12" db="EMBL/GenBank/DDBJ databases">
        <title>Chromosome-scale assembly of the Ensete ventricosum genome.</title>
        <authorList>
            <person name="Dussert Y."/>
            <person name="Stocks J."/>
            <person name="Wendawek A."/>
            <person name="Woldeyes F."/>
            <person name="Nichols R.A."/>
            <person name="Borrell J.S."/>
        </authorList>
    </citation>
    <scope>NUCLEOTIDE SEQUENCE [LARGE SCALE GENOMIC DNA]</scope>
    <source>
        <strain evidence="2">cv. Maze</strain>
        <tissue evidence="1">Seeds</tissue>
    </source>
</reference>
<dbReference type="Proteomes" id="UP001222027">
    <property type="component" value="Unassembled WGS sequence"/>
</dbReference>
<proteinExistence type="predicted"/>
<evidence type="ECO:0000313" key="1">
    <source>
        <dbReference type="EMBL" id="KAJ8478122.1"/>
    </source>
</evidence>
<keyword evidence="2" id="KW-1185">Reference proteome</keyword>
<dbReference type="EMBL" id="JAQQAF010000006">
    <property type="protein sequence ID" value="KAJ8478122.1"/>
    <property type="molecule type" value="Genomic_DNA"/>
</dbReference>
<dbReference type="AlphaFoldDB" id="A0AAV8QI33"/>
<comment type="caution">
    <text evidence="1">The sequence shown here is derived from an EMBL/GenBank/DDBJ whole genome shotgun (WGS) entry which is preliminary data.</text>
</comment>
<accession>A0AAV8QI33</accession>
<name>A0AAV8QI33_ENSVE</name>
<evidence type="ECO:0008006" key="3">
    <source>
        <dbReference type="Google" id="ProtNLM"/>
    </source>
</evidence>
<gene>
    <name evidence="1" type="ORF">OPV22_021849</name>
</gene>
<sequence>MTVAMATQVVVCLSSAPLSSSPLLARAVYLSERARSGTEADEEVARPKAMCWVRIKLDFHTPKLLRWQTNDGLHHQRRVLGVYLGYKLETFDVLGFPRIARSTAFCKDLGTVKDDLALRSSILRGTQLMR</sequence>
<protein>
    <recommendedName>
        <fullName evidence="3">Secreted protein</fullName>
    </recommendedName>
</protein>
<evidence type="ECO:0000313" key="2">
    <source>
        <dbReference type="Proteomes" id="UP001222027"/>
    </source>
</evidence>